<dbReference type="EMBL" id="CACVKT020010164">
    <property type="protein sequence ID" value="CAC5425105.1"/>
    <property type="molecule type" value="Genomic_DNA"/>
</dbReference>
<protein>
    <submittedName>
        <fullName evidence="1">Uncharacterized protein</fullName>
    </submittedName>
</protein>
<keyword evidence="2" id="KW-1185">Reference proteome</keyword>
<accession>A0A6J8F011</accession>
<evidence type="ECO:0000313" key="2">
    <source>
        <dbReference type="Proteomes" id="UP000507470"/>
    </source>
</evidence>
<name>A0A6J8F011_MYTCO</name>
<evidence type="ECO:0000313" key="1">
    <source>
        <dbReference type="EMBL" id="CAC5425105.1"/>
    </source>
</evidence>
<gene>
    <name evidence="1" type="ORF">MCOR_56953</name>
</gene>
<proteinExistence type="predicted"/>
<dbReference type="Proteomes" id="UP000507470">
    <property type="component" value="Unassembled WGS sequence"/>
</dbReference>
<reference evidence="1 2" key="1">
    <citation type="submission" date="2020-06" db="EMBL/GenBank/DDBJ databases">
        <authorList>
            <person name="Li R."/>
            <person name="Bekaert M."/>
        </authorList>
    </citation>
    <scope>NUCLEOTIDE SEQUENCE [LARGE SCALE GENOMIC DNA]</scope>
    <source>
        <strain evidence="2">wild</strain>
    </source>
</reference>
<dbReference type="OrthoDB" id="7478883at2759"/>
<dbReference type="AlphaFoldDB" id="A0A6J8F011"/>
<organism evidence="1 2">
    <name type="scientific">Mytilus coruscus</name>
    <name type="common">Sea mussel</name>
    <dbReference type="NCBI Taxonomy" id="42192"/>
    <lineage>
        <taxon>Eukaryota</taxon>
        <taxon>Metazoa</taxon>
        <taxon>Spiralia</taxon>
        <taxon>Lophotrochozoa</taxon>
        <taxon>Mollusca</taxon>
        <taxon>Bivalvia</taxon>
        <taxon>Autobranchia</taxon>
        <taxon>Pteriomorphia</taxon>
        <taxon>Mytilida</taxon>
        <taxon>Mytiloidea</taxon>
        <taxon>Mytilidae</taxon>
        <taxon>Mytilinae</taxon>
        <taxon>Mytilus</taxon>
    </lineage>
</organism>
<sequence length="263" mass="29769">MDMDATKTTRNRSKKFESSEITLITELVQQNISLLSDKFKSSHGTSSVTSEKNVWSGTAHYRKGQLFRCVPQINQKIKTKWSNLHQEAKRHTQKRPVTTTELAVVHHQTLVRDARKDCRHLQRLPQFYWVAEVESPIDATNSSLATTGHDAVEIVGTPQSMSLLSKCVDQFQEGSADSVPASNPGPSSVSEVRVPAASTEDVQIIGVHLTSEKSKTAKRKIKPDDVTRMQYEVLIEQKKKLIQQTKYYELMNKKLKIHLDIED</sequence>